<dbReference type="Gene3D" id="2.160.10.10">
    <property type="entry name" value="Hexapeptide repeat proteins"/>
    <property type="match status" value="1"/>
</dbReference>
<keyword evidence="2" id="KW-1185">Reference proteome</keyword>
<dbReference type="Pfam" id="PF14602">
    <property type="entry name" value="Hexapep_2"/>
    <property type="match status" value="1"/>
</dbReference>
<evidence type="ECO:0000313" key="2">
    <source>
        <dbReference type="Proteomes" id="UP000676246"/>
    </source>
</evidence>
<dbReference type="AlphaFoldDB" id="A0A940Y6F8"/>
<dbReference type="RefSeq" id="WP_210851896.1">
    <property type="nucleotide sequence ID" value="NZ_JAGQDD010000002.1"/>
</dbReference>
<reference evidence="1 2" key="1">
    <citation type="submission" date="2021-04" db="EMBL/GenBank/DDBJ databases">
        <title>The genome sequence of Ideonella sp. 3Y2.</title>
        <authorList>
            <person name="Liu Y."/>
        </authorList>
    </citation>
    <scope>NUCLEOTIDE SEQUENCE [LARGE SCALE GENOMIC DNA]</scope>
    <source>
        <strain evidence="1 2">3Y2</strain>
    </source>
</reference>
<dbReference type="InterPro" id="IPR011004">
    <property type="entry name" value="Trimer_LpxA-like_sf"/>
</dbReference>
<sequence length="248" mass="26701">MVSVLRALLALCLPTSLVRPLLNLLGWRLAAGARIGLAWVQAERLHMAPGARIGHLNLVRLRRVAMREGAYLGRGNLLSGPLSLRMAEQAGIGNRNRVLRAARGVVSGPSVLRMGRLSKITADHRLDCTCSVALGHYSTMAGAQTQLWTHGYVHGEQGHDRYRIDGQVIIEDNVYIGSACLISMGVRIGRGVIVGGGTAVSKSLPGPGMYVSSPVRALARPADPDTRPDLERLADPGLVEAVYRKRRP</sequence>
<dbReference type="Proteomes" id="UP000676246">
    <property type="component" value="Unassembled WGS sequence"/>
</dbReference>
<organism evidence="1 2">
    <name type="scientific">Ideonella alba</name>
    <dbReference type="NCBI Taxonomy" id="2824118"/>
    <lineage>
        <taxon>Bacteria</taxon>
        <taxon>Pseudomonadati</taxon>
        <taxon>Pseudomonadota</taxon>
        <taxon>Betaproteobacteria</taxon>
        <taxon>Burkholderiales</taxon>
        <taxon>Sphaerotilaceae</taxon>
        <taxon>Ideonella</taxon>
    </lineage>
</organism>
<dbReference type="InterPro" id="IPR051159">
    <property type="entry name" value="Hexapeptide_acetyltransf"/>
</dbReference>
<evidence type="ECO:0000313" key="1">
    <source>
        <dbReference type="EMBL" id="MBQ0929638.1"/>
    </source>
</evidence>
<name>A0A940Y6F8_9BURK</name>
<accession>A0A940Y6F8</accession>
<proteinExistence type="predicted"/>
<evidence type="ECO:0008006" key="3">
    <source>
        <dbReference type="Google" id="ProtNLM"/>
    </source>
</evidence>
<dbReference type="EMBL" id="JAGQDD010000002">
    <property type="protein sequence ID" value="MBQ0929638.1"/>
    <property type="molecule type" value="Genomic_DNA"/>
</dbReference>
<dbReference type="PANTHER" id="PTHR23416">
    <property type="entry name" value="SIALIC ACID SYNTHASE-RELATED"/>
    <property type="match status" value="1"/>
</dbReference>
<comment type="caution">
    <text evidence="1">The sequence shown here is derived from an EMBL/GenBank/DDBJ whole genome shotgun (WGS) entry which is preliminary data.</text>
</comment>
<dbReference type="SUPFAM" id="SSF51161">
    <property type="entry name" value="Trimeric LpxA-like enzymes"/>
    <property type="match status" value="1"/>
</dbReference>
<dbReference type="InterPro" id="IPR001451">
    <property type="entry name" value="Hexapep"/>
</dbReference>
<protein>
    <recommendedName>
        <fullName evidence="3">Acyltransferase</fullName>
    </recommendedName>
</protein>
<gene>
    <name evidence="1" type="ORF">KAK03_04000</name>
</gene>